<dbReference type="AlphaFoldDB" id="A0A0F9V1E3"/>
<accession>A0A0F9V1E3</accession>
<evidence type="ECO:0000313" key="1">
    <source>
        <dbReference type="EMBL" id="KKN67326.1"/>
    </source>
</evidence>
<name>A0A0F9V1E3_9ZZZZ</name>
<reference evidence="1" key="1">
    <citation type="journal article" date="2015" name="Nature">
        <title>Complex archaea that bridge the gap between prokaryotes and eukaryotes.</title>
        <authorList>
            <person name="Spang A."/>
            <person name="Saw J.H."/>
            <person name="Jorgensen S.L."/>
            <person name="Zaremba-Niedzwiedzka K."/>
            <person name="Martijn J."/>
            <person name="Lind A.E."/>
            <person name="van Eijk R."/>
            <person name="Schleper C."/>
            <person name="Guy L."/>
            <person name="Ettema T.J."/>
        </authorList>
    </citation>
    <scope>NUCLEOTIDE SEQUENCE</scope>
</reference>
<proteinExistence type="predicted"/>
<gene>
    <name evidence="1" type="ORF">LCGC14_0461900</name>
</gene>
<protein>
    <submittedName>
        <fullName evidence="1">Uncharacterized protein</fullName>
    </submittedName>
</protein>
<comment type="caution">
    <text evidence="1">The sequence shown here is derived from an EMBL/GenBank/DDBJ whole genome shotgun (WGS) entry which is preliminary data.</text>
</comment>
<sequence>MVRNKPTQLEKIRKEHYDKLYGRNPQLMERLVPFLTKAEIIEEFTEPMIETEPRPNGRNLRKRLNKFTHLKKPKKLKKDSRIKKISDIKPDVLWGLK</sequence>
<organism evidence="1">
    <name type="scientific">marine sediment metagenome</name>
    <dbReference type="NCBI Taxonomy" id="412755"/>
    <lineage>
        <taxon>unclassified sequences</taxon>
        <taxon>metagenomes</taxon>
        <taxon>ecological metagenomes</taxon>
    </lineage>
</organism>
<dbReference type="EMBL" id="LAZR01000476">
    <property type="protein sequence ID" value="KKN67326.1"/>
    <property type="molecule type" value="Genomic_DNA"/>
</dbReference>